<proteinExistence type="predicted"/>
<protein>
    <submittedName>
        <fullName evidence="1">Uncharacterized protein</fullName>
    </submittedName>
</protein>
<dbReference type="EMBL" id="CM046107">
    <property type="protein sequence ID" value="KAI8432310.1"/>
    <property type="molecule type" value="Genomic_DNA"/>
</dbReference>
<dbReference type="Proteomes" id="UP001064048">
    <property type="component" value="Chromosome 7"/>
</dbReference>
<reference evidence="1 2" key="1">
    <citation type="journal article" date="2022" name="Genome Biol. Evol.">
        <title>The Spruce Budworm Genome: Reconstructing the Evolutionary History of Antifreeze Proteins.</title>
        <authorList>
            <person name="Beliveau C."/>
            <person name="Gagne P."/>
            <person name="Picq S."/>
            <person name="Vernygora O."/>
            <person name="Keeling C.I."/>
            <person name="Pinkney K."/>
            <person name="Doucet D."/>
            <person name="Wen F."/>
            <person name="Johnston J.S."/>
            <person name="Maaroufi H."/>
            <person name="Boyle B."/>
            <person name="Laroche J."/>
            <person name="Dewar K."/>
            <person name="Juretic N."/>
            <person name="Blackburn G."/>
            <person name="Nisole A."/>
            <person name="Brunet B."/>
            <person name="Brandao M."/>
            <person name="Lumley L."/>
            <person name="Duan J."/>
            <person name="Quan G."/>
            <person name="Lucarotti C.J."/>
            <person name="Roe A.D."/>
            <person name="Sperling F.A.H."/>
            <person name="Levesque R.C."/>
            <person name="Cusson M."/>
        </authorList>
    </citation>
    <scope>NUCLEOTIDE SEQUENCE [LARGE SCALE GENOMIC DNA]</scope>
    <source>
        <strain evidence="1">Glfc:IPQL:Cfum</strain>
    </source>
</reference>
<name>A0ACC0K7S3_CHOFU</name>
<evidence type="ECO:0000313" key="1">
    <source>
        <dbReference type="EMBL" id="KAI8432310.1"/>
    </source>
</evidence>
<keyword evidence="2" id="KW-1185">Reference proteome</keyword>
<gene>
    <name evidence="1" type="ORF">MSG28_004730</name>
</gene>
<comment type="caution">
    <text evidence="1">The sequence shown here is derived from an EMBL/GenBank/DDBJ whole genome shotgun (WGS) entry which is preliminary data.</text>
</comment>
<evidence type="ECO:0000313" key="2">
    <source>
        <dbReference type="Proteomes" id="UP001064048"/>
    </source>
</evidence>
<sequence length="66" mass="7750">MITQVTRTSSHVIGHHHLIEKDYMQDWSRPSSDPTTRPDIGATNRRQRFPYADSTHTTPYIRKRAE</sequence>
<organism evidence="1 2">
    <name type="scientific">Choristoneura fumiferana</name>
    <name type="common">Spruce budworm moth</name>
    <name type="synonym">Archips fumiferana</name>
    <dbReference type="NCBI Taxonomy" id="7141"/>
    <lineage>
        <taxon>Eukaryota</taxon>
        <taxon>Metazoa</taxon>
        <taxon>Ecdysozoa</taxon>
        <taxon>Arthropoda</taxon>
        <taxon>Hexapoda</taxon>
        <taxon>Insecta</taxon>
        <taxon>Pterygota</taxon>
        <taxon>Neoptera</taxon>
        <taxon>Endopterygota</taxon>
        <taxon>Lepidoptera</taxon>
        <taxon>Glossata</taxon>
        <taxon>Ditrysia</taxon>
        <taxon>Tortricoidea</taxon>
        <taxon>Tortricidae</taxon>
        <taxon>Tortricinae</taxon>
        <taxon>Choristoneura</taxon>
    </lineage>
</organism>
<accession>A0ACC0K7S3</accession>